<proteinExistence type="predicted"/>
<accession>A0A941ITV9</accession>
<dbReference type="Proteomes" id="UP000675781">
    <property type="component" value="Unassembled WGS sequence"/>
</dbReference>
<dbReference type="InterPro" id="IPR045428">
    <property type="entry name" value="EACC1"/>
</dbReference>
<name>A0A941ITV9_9ACTN</name>
<sequence length="113" mass="11927">MAQQAGSGEVELSAGDLEDFDAVYAELRGLPGIAVEAVPAPVEPGEQGSVLDLLTVACSGGAITVFLEIIKTLVESRGPAFTLKLRRGRNRLEITADNIDEVLPLVKEMFDGS</sequence>
<evidence type="ECO:0000313" key="1">
    <source>
        <dbReference type="EMBL" id="MBR7838182.1"/>
    </source>
</evidence>
<keyword evidence="2" id="KW-1185">Reference proteome</keyword>
<comment type="caution">
    <text evidence="1">The sequence shown here is derived from an EMBL/GenBank/DDBJ whole genome shotgun (WGS) entry which is preliminary data.</text>
</comment>
<organism evidence="1 2">
    <name type="scientific">Actinospica durhamensis</name>
    <dbReference type="NCBI Taxonomy" id="1508375"/>
    <lineage>
        <taxon>Bacteria</taxon>
        <taxon>Bacillati</taxon>
        <taxon>Actinomycetota</taxon>
        <taxon>Actinomycetes</taxon>
        <taxon>Catenulisporales</taxon>
        <taxon>Actinospicaceae</taxon>
        <taxon>Actinospica</taxon>
    </lineage>
</organism>
<dbReference type="RefSeq" id="WP_212532643.1">
    <property type="nucleotide sequence ID" value="NZ_JAGSOG010000265.1"/>
</dbReference>
<evidence type="ECO:0000313" key="2">
    <source>
        <dbReference type="Proteomes" id="UP000675781"/>
    </source>
</evidence>
<dbReference type="Pfam" id="PF19953">
    <property type="entry name" value="EACC1"/>
    <property type="match status" value="1"/>
</dbReference>
<protein>
    <submittedName>
        <fullName evidence="1">Uncharacterized protein</fullName>
    </submittedName>
</protein>
<dbReference type="EMBL" id="JAGSOG010000265">
    <property type="protein sequence ID" value="MBR7838182.1"/>
    <property type="molecule type" value="Genomic_DNA"/>
</dbReference>
<gene>
    <name evidence="1" type="ORF">KDL01_33225</name>
</gene>
<dbReference type="AlphaFoldDB" id="A0A941ITV9"/>
<reference evidence="1" key="1">
    <citation type="submission" date="2021-04" db="EMBL/GenBank/DDBJ databases">
        <title>Genome based classification of Actinospica acidithermotolerans sp. nov., an actinobacterium isolated from an Indonesian hot spring.</title>
        <authorList>
            <person name="Kusuma A.B."/>
            <person name="Putra K.E."/>
            <person name="Nafisah S."/>
            <person name="Loh J."/>
            <person name="Nouioui I."/>
            <person name="Goodfellow M."/>
        </authorList>
    </citation>
    <scope>NUCLEOTIDE SEQUENCE</scope>
    <source>
        <strain evidence="1">CSCA 57</strain>
    </source>
</reference>